<keyword evidence="3" id="KW-1185">Reference proteome</keyword>
<comment type="caution">
    <text evidence="2">The sequence shown here is derived from an EMBL/GenBank/DDBJ whole genome shotgun (WGS) entry which is preliminary data.</text>
</comment>
<dbReference type="GO" id="GO:0005829">
    <property type="term" value="C:cytosol"/>
    <property type="evidence" value="ECO:0007669"/>
    <property type="project" value="TreeGrafter"/>
</dbReference>
<gene>
    <name evidence="2" type="ORF">DPQ25_01575</name>
</gene>
<evidence type="ECO:0000313" key="3">
    <source>
        <dbReference type="Proteomes" id="UP000249377"/>
    </source>
</evidence>
<dbReference type="Proteomes" id="UP000249377">
    <property type="component" value="Unassembled WGS sequence"/>
</dbReference>
<evidence type="ECO:0008006" key="4">
    <source>
        <dbReference type="Google" id="ProtNLM"/>
    </source>
</evidence>
<evidence type="ECO:0000256" key="1">
    <source>
        <dbReference type="ARBA" id="ARBA00005564"/>
    </source>
</evidence>
<dbReference type="GO" id="GO:0017057">
    <property type="term" value="F:6-phosphogluconolactonase activity"/>
    <property type="evidence" value="ECO:0007669"/>
    <property type="project" value="TreeGrafter"/>
</dbReference>
<dbReference type="InterPro" id="IPR019405">
    <property type="entry name" value="Lactonase_7-beta_prop"/>
</dbReference>
<name>A0A328UMR2_9FIRM</name>
<organism evidence="2 3">
    <name type="scientific">Hydrogeniiclostridium mannosilyticum</name>
    <dbReference type="NCBI Taxonomy" id="2764322"/>
    <lineage>
        <taxon>Bacteria</taxon>
        <taxon>Bacillati</taxon>
        <taxon>Bacillota</taxon>
        <taxon>Clostridia</taxon>
        <taxon>Eubacteriales</taxon>
        <taxon>Acutalibacteraceae</taxon>
        <taxon>Hydrogeniiclostridium</taxon>
    </lineage>
</organism>
<dbReference type="SUPFAM" id="SSF51004">
    <property type="entry name" value="C-terminal (heme d1) domain of cytochrome cd1-nitrite reductase"/>
    <property type="match status" value="1"/>
</dbReference>
<dbReference type="PANTHER" id="PTHR30344">
    <property type="entry name" value="6-PHOSPHOGLUCONOLACTONASE-RELATED"/>
    <property type="match status" value="1"/>
</dbReference>
<dbReference type="InterPro" id="IPR015943">
    <property type="entry name" value="WD40/YVTN_repeat-like_dom_sf"/>
</dbReference>
<dbReference type="InterPro" id="IPR011048">
    <property type="entry name" value="Haem_d1_sf"/>
</dbReference>
<dbReference type="PANTHER" id="PTHR30344:SF1">
    <property type="entry name" value="6-PHOSPHOGLUCONOLACTONASE"/>
    <property type="match status" value="1"/>
</dbReference>
<dbReference type="Pfam" id="PF10282">
    <property type="entry name" value="Lactonase"/>
    <property type="match status" value="1"/>
</dbReference>
<dbReference type="Gene3D" id="2.130.10.10">
    <property type="entry name" value="YVTN repeat-like/Quinoprotein amine dehydrogenase"/>
    <property type="match status" value="1"/>
</dbReference>
<reference evidence="2 3" key="1">
    <citation type="submission" date="2018-06" db="EMBL/GenBank/DDBJ databases">
        <title>Noncontiguous genome sequence of Ruminococcaceae bacterium ASD2818.</title>
        <authorList>
            <person name="Chaplin A.V."/>
            <person name="Sokolova S.R."/>
            <person name="Kochetkova T.O."/>
            <person name="Goltsov A.Y."/>
            <person name="Trofimov D.Y."/>
            <person name="Efimov B.A."/>
        </authorList>
    </citation>
    <scope>NUCLEOTIDE SEQUENCE [LARGE SCALE GENOMIC DNA]</scope>
    <source>
        <strain evidence="2 3">ASD2818</strain>
    </source>
</reference>
<dbReference type="EMBL" id="QLYR01000001">
    <property type="protein sequence ID" value="RAQ30225.1"/>
    <property type="molecule type" value="Genomic_DNA"/>
</dbReference>
<comment type="similarity">
    <text evidence="1">Belongs to the cycloisomerase 2 family.</text>
</comment>
<evidence type="ECO:0000313" key="2">
    <source>
        <dbReference type="EMBL" id="RAQ30225.1"/>
    </source>
</evidence>
<dbReference type="AlphaFoldDB" id="A0A328UMR2"/>
<sequence>MKVLICFLLQTCYNVYKSQNHRMWNIRGILWKGCAAMPPDNLKIALAGCYTDAHLAGIYRLELAPETGECRAVPLELPLENPSYMVFSKKKGRVYLVSETKTFQGQAGGAVACCRWNGSGLHLSSIQPTLGIDPCHLILDDKEACVLAANYGTGTCAVFPLDEQGELQPCSQLIRHRGRGKNPLRQEGPHVHCVRQHPAGGRIALCDLGLDKISLYAGQGGVVSDAPLQEVLLPEESGPRHLIWRSDGQYAYVANELANTVVVLQEENHRLQPVQVVSTLPPDFQGESTCAAIKFSPDERFLYVSNRGHDSICCFQLEGLGRLRLVEIVPSWGRTPRDLALDDSGCYLLAANQESDRISIFSRDLATGKLTFTGCQAELRRPVCICFINC</sequence>
<protein>
    <recommendedName>
        <fullName evidence="4">Lactonase family protein</fullName>
    </recommendedName>
</protein>
<proteinExistence type="inferred from homology"/>
<accession>A0A328UMR2</accession>
<dbReference type="InterPro" id="IPR050282">
    <property type="entry name" value="Cycloisomerase_2"/>
</dbReference>